<gene>
    <name evidence="1" type="ORF">HZU72_17770</name>
</gene>
<dbReference type="RefSeq" id="WP_180094512.1">
    <property type="nucleotide sequence ID" value="NZ_JACCGK010000016.1"/>
</dbReference>
<proteinExistence type="predicted"/>
<evidence type="ECO:0000313" key="1">
    <source>
        <dbReference type="EMBL" id="NYT74262.1"/>
    </source>
</evidence>
<dbReference type="AlphaFoldDB" id="A0A7Z0NA56"/>
<dbReference type="Proteomes" id="UP000520876">
    <property type="component" value="Unassembled WGS sequence"/>
</dbReference>
<name>A0A7Z0NA56_9GAMM</name>
<comment type="caution">
    <text evidence="1">The sequence shown here is derived from an EMBL/GenBank/DDBJ whole genome shotgun (WGS) entry which is preliminary data.</text>
</comment>
<sequence length="264" mass="29601">MAYGIDIRNSNGRVLIDGENQNYFLILRRAITVTFNRKPDNIENGWFPKTVFFPSTITTQMPPYLCLRHTGGRPIGITKLIGSPGNWRGFDACTNFTGNPDRVTSSVSSNIEYEVYINAQNAIGAAIAAGYWFDATHGILVNDAGGGRVFDSRLINQAIISTGQVNTGISEFEARQNTSDLNSYNYFEAREGNVVLSLPNSTMIDFYPLMGVYGRQHKMRPFLVGNTVRLYFAWEHRRFSATVGFYGSHTDVTPGYMLTRRQSF</sequence>
<keyword evidence="2" id="KW-1185">Reference proteome</keyword>
<protein>
    <submittedName>
        <fullName evidence="1">Uncharacterized protein</fullName>
    </submittedName>
</protein>
<reference evidence="1 2" key="1">
    <citation type="submission" date="2020-07" db="EMBL/GenBank/DDBJ databases">
        <title>Halomonas sp. QX-2 draft genome sequence.</title>
        <authorList>
            <person name="Qiu X."/>
        </authorList>
    </citation>
    <scope>NUCLEOTIDE SEQUENCE [LARGE SCALE GENOMIC DNA]</scope>
    <source>
        <strain evidence="1 2">QX-2</strain>
    </source>
</reference>
<accession>A0A7Z0NA56</accession>
<organism evidence="1 2">
    <name type="scientific">Vreelandella sedimenti</name>
    <dbReference type="NCBI Taxonomy" id="2729618"/>
    <lineage>
        <taxon>Bacteria</taxon>
        <taxon>Pseudomonadati</taxon>
        <taxon>Pseudomonadota</taxon>
        <taxon>Gammaproteobacteria</taxon>
        <taxon>Oceanospirillales</taxon>
        <taxon>Halomonadaceae</taxon>
        <taxon>Vreelandella</taxon>
    </lineage>
</organism>
<evidence type="ECO:0000313" key="2">
    <source>
        <dbReference type="Proteomes" id="UP000520876"/>
    </source>
</evidence>
<dbReference type="EMBL" id="JACCGK010000016">
    <property type="protein sequence ID" value="NYT74262.1"/>
    <property type="molecule type" value="Genomic_DNA"/>
</dbReference>